<keyword evidence="3 6" id="KW-0285">Flavoprotein</keyword>
<feature type="domain" description="Acyl-CoA oxidase/dehydrogenase middle" evidence="8">
    <location>
        <begin position="137"/>
        <end position="220"/>
    </location>
</feature>
<dbReference type="PANTHER" id="PTHR43884">
    <property type="entry name" value="ACYL-COA DEHYDROGENASE"/>
    <property type="match status" value="1"/>
</dbReference>
<dbReference type="InterPro" id="IPR013786">
    <property type="entry name" value="AcylCoA_DH/ox_N"/>
</dbReference>
<dbReference type="InterPro" id="IPR036250">
    <property type="entry name" value="AcylCo_DH-like_C"/>
</dbReference>
<sequence length="385" mass="40245">MTVDRASEPVGTNTAGAEELADLRVMVREFLTEHSDEEAVRKIADDPDRLGYDPQVWSQMAEQLGLMQLALPEKFGGDGFGFPELRVVLEEMGAALLCSPFVSSVVSAAQSLLASGDESACARYLPGIGAGTTIATLAVAEEAGNWDAEACETAAVSDGEGGWRISGTKSFVPHAGTADLLLVAARTPAGPSLFAVERGADGLAVRTLETLDGTRPLGEVDLADTPAVLVGAAGGAAEGLRRAVDLTALALAAEQAGGMRRCLDISVAYAKERVQFGRPIGSFQAIKHKLADMLVRAELADAATEAACTAVAENRPDSMSAAVAAYITASEAFEHIAAETIQVHGGIGFTWEHPAHLYFRRARAAQNLLGGPTAAHHRLLERMGV</sequence>
<keyword evidence="11" id="KW-1185">Reference proteome</keyword>
<evidence type="ECO:0000256" key="6">
    <source>
        <dbReference type="RuleBase" id="RU362125"/>
    </source>
</evidence>
<evidence type="ECO:0000256" key="4">
    <source>
        <dbReference type="ARBA" id="ARBA00022827"/>
    </source>
</evidence>
<dbReference type="Gene3D" id="1.20.140.10">
    <property type="entry name" value="Butyryl-CoA Dehydrogenase, subunit A, domain 3"/>
    <property type="match status" value="1"/>
</dbReference>
<evidence type="ECO:0000256" key="5">
    <source>
        <dbReference type="ARBA" id="ARBA00023002"/>
    </source>
</evidence>
<dbReference type="Pfam" id="PF02771">
    <property type="entry name" value="Acyl-CoA_dh_N"/>
    <property type="match status" value="1"/>
</dbReference>
<dbReference type="Pfam" id="PF02770">
    <property type="entry name" value="Acyl-CoA_dh_M"/>
    <property type="match status" value="1"/>
</dbReference>
<feature type="domain" description="Acyl-CoA dehydrogenase/oxidase N-terminal" evidence="9">
    <location>
        <begin position="18"/>
        <end position="131"/>
    </location>
</feature>
<dbReference type="InterPro" id="IPR009100">
    <property type="entry name" value="AcylCoA_DH/oxidase_NM_dom_sf"/>
</dbReference>
<dbReference type="AlphaFoldDB" id="A0A846YNZ7"/>
<evidence type="ECO:0000256" key="1">
    <source>
        <dbReference type="ARBA" id="ARBA00001974"/>
    </source>
</evidence>
<keyword evidence="5 6" id="KW-0560">Oxidoreductase</keyword>
<keyword evidence="4 6" id="KW-0274">FAD</keyword>
<comment type="caution">
    <text evidence="10">The sequence shown here is derived from an EMBL/GenBank/DDBJ whole genome shotgun (WGS) entry which is preliminary data.</text>
</comment>
<dbReference type="Gene3D" id="1.10.540.10">
    <property type="entry name" value="Acyl-CoA dehydrogenase/oxidase, N-terminal domain"/>
    <property type="match status" value="1"/>
</dbReference>
<organism evidence="10 11">
    <name type="scientific">Nocardia flavorosea</name>
    <dbReference type="NCBI Taxonomy" id="53429"/>
    <lineage>
        <taxon>Bacteria</taxon>
        <taxon>Bacillati</taxon>
        <taxon>Actinomycetota</taxon>
        <taxon>Actinomycetes</taxon>
        <taxon>Mycobacteriales</taxon>
        <taxon>Nocardiaceae</taxon>
        <taxon>Nocardia</taxon>
    </lineage>
</organism>
<comment type="cofactor">
    <cofactor evidence="1 6">
        <name>FAD</name>
        <dbReference type="ChEBI" id="CHEBI:57692"/>
    </cofactor>
</comment>
<protein>
    <submittedName>
        <fullName evidence="10">Acyl-CoA/acyl-ACP dehydrogenase</fullName>
    </submittedName>
</protein>
<evidence type="ECO:0000259" key="7">
    <source>
        <dbReference type="Pfam" id="PF00441"/>
    </source>
</evidence>
<proteinExistence type="inferred from homology"/>
<dbReference type="InterPro" id="IPR009075">
    <property type="entry name" value="AcylCo_DH/oxidase_C"/>
</dbReference>
<dbReference type="InterPro" id="IPR046373">
    <property type="entry name" value="Acyl-CoA_Oxase/DH_mid-dom_sf"/>
</dbReference>
<dbReference type="SUPFAM" id="SSF56645">
    <property type="entry name" value="Acyl-CoA dehydrogenase NM domain-like"/>
    <property type="match status" value="1"/>
</dbReference>
<dbReference type="Proteomes" id="UP000570678">
    <property type="component" value="Unassembled WGS sequence"/>
</dbReference>
<dbReference type="CDD" id="cd00567">
    <property type="entry name" value="ACAD"/>
    <property type="match status" value="1"/>
</dbReference>
<evidence type="ECO:0000256" key="3">
    <source>
        <dbReference type="ARBA" id="ARBA00022630"/>
    </source>
</evidence>
<reference evidence="10 11" key="1">
    <citation type="submission" date="2020-04" db="EMBL/GenBank/DDBJ databases">
        <title>MicrobeNet Type strains.</title>
        <authorList>
            <person name="Nicholson A.C."/>
        </authorList>
    </citation>
    <scope>NUCLEOTIDE SEQUENCE [LARGE SCALE GENOMIC DNA]</scope>
    <source>
        <strain evidence="10 11">JCM 3332</strain>
    </source>
</reference>
<dbReference type="RefSeq" id="WP_062980053.1">
    <property type="nucleotide sequence ID" value="NZ_JAAXOT010000023.1"/>
</dbReference>
<comment type="similarity">
    <text evidence="2 6">Belongs to the acyl-CoA dehydrogenase family.</text>
</comment>
<evidence type="ECO:0000313" key="10">
    <source>
        <dbReference type="EMBL" id="NKY60503.1"/>
    </source>
</evidence>
<gene>
    <name evidence="10" type="ORF">HGA15_31060</name>
</gene>
<evidence type="ECO:0000313" key="11">
    <source>
        <dbReference type="Proteomes" id="UP000570678"/>
    </source>
</evidence>
<dbReference type="InterPro" id="IPR037069">
    <property type="entry name" value="AcylCoA_DH/ox_N_sf"/>
</dbReference>
<dbReference type="Gene3D" id="2.40.110.10">
    <property type="entry name" value="Butyryl-CoA Dehydrogenase, subunit A, domain 2"/>
    <property type="match status" value="1"/>
</dbReference>
<dbReference type="GO" id="GO:0050660">
    <property type="term" value="F:flavin adenine dinucleotide binding"/>
    <property type="evidence" value="ECO:0007669"/>
    <property type="project" value="InterPro"/>
</dbReference>
<feature type="domain" description="Acyl-CoA dehydrogenase/oxidase C-terminal" evidence="7">
    <location>
        <begin position="244"/>
        <end position="377"/>
    </location>
</feature>
<evidence type="ECO:0000256" key="2">
    <source>
        <dbReference type="ARBA" id="ARBA00009347"/>
    </source>
</evidence>
<accession>A0A846YNZ7</accession>
<name>A0A846YNZ7_9NOCA</name>
<dbReference type="SUPFAM" id="SSF47203">
    <property type="entry name" value="Acyl-CoA dehydrogenase C-terminal domain-like"/>
    <property type="match status" value="1"/>
</dbReference>
<evidence type="ECO:0000259" key="9">
    <source>
        <dbReference type="Pfam" id="PF02771"/>
    </source>
</evidence>
<dbReference type="PANTHER" id="PTHR43884:SF20">
    <property type="entry name" value="ACYL-COA DEHYDROGENASE FADE28"/>
    <property type="match status" value="1"/>
</dbReference>
<dbReference type="Pfam" id="PF00441">
    <property type="entry name" value="Acyl-CoA_dh_1"/>
    <property type="match status" value="1"/>
</dbReference>
<dbReference type="EMBL" id="JAAXOT010000023">
    <property type="protein sequence ID" value="NKY60503.1"/>
    <property type="molecule type" value="Genomic_DNA"/>
</dbReference>
<dbReference type="GO" id="GO:0003995">
    <property type="term" value="F:acyl-CoA dehydrogenase activity"/>
    <property type="evidence" value="ECO:0007669"/>
    <property type="project" value="TreeGrafter"/>
</dbReference>
<evidence type="ECO:0000259" key="8">
    <source>
        <dbReference type="Pfam" id="PF02770"/>
    </source>
</evidence>
<dbReference type="InterPro" id="IPR006091">
    <property type="entry name" value="Acyl-CoA_Oxase/DH_mid-dom"/>
</dbReference>